<evidence type="ECO:0000256" key="3">
    <source>
        <dbReference type="ARBA" id="ARBA00022603"/>
    </source>
</evidence>
<accession>A0A9W7L2M1</accession>
<feature type="domain" description="Ribosomal RNA large subunit methyltransferase K/L-like methyltransferase" evidence="7">
    <location>
        <begin position="102"/>
        <end position="324"/>
    </location>
</feature>
<dbReference type="PANTHER" id="PTHR14911:SF13">
    <property type="entry name" value="TRNA (GUANINE(6)-N2)-METHYLTRANSFERASE THUMP3"/>
    <property type="match status" value="1"/>
</dbReference>
<dbReference type="GO" id="GO:0043527">
    <property type="term" value="C:tRNA methyltransferase complex"/>
    <property type="evidence" value="ECO:0007669"/>
    <property type="project" value="UniProtKB-ARBA"/>
</dbReference>
<evidence type="ECO:0000256" key="6">
    <source>
        <dbReference type="SAM" id="MobiDB-lite"/>
    </source>
</evidence>
<keyword evidence="9" id="KW-1185">Reference proteome</keyword>
<protein>
    <recommendedName>
        <fullName evidence="7">Ribosomal RNA large subunit methyltransferase K/L-like methyltransferase domain-containing protein</fullName>
    </recommendedName>
</protein>
<dbReference type="GO" id="GO:0016423">
    <property type="term" value="F:tRNA (guanine) methyltransferase activity"/>
    <property type="evidence" value="ECO:0007669"/>
    <property type="project" value="TreeGrafter"/>
</dbReference>
<feature type="region of interest" description="Disordered" evidence="6">
    <location>
        <begin position="48"/>
        <end position="82"/>
    </location>
</feature>
<evidence type="ECO:0000256" key="4">
    <source>
        <dbReference type="ARBA" id="ARBA00022679"/>
    </source>
</evidence>
<feature type="compositionally biased region" description="Basic and acidic residues" evidence="6">
    <location>
        <begin position="48"/>
        <end position="66"/>
    </location>
</feature>
<comment type="caution">
    <text evidence="8">The sequence shown here is derived from an EMBL/GenBank/DDBJ whole genome shotgun (WGS) entry which is preliminary data.</text>
</comment>
<dbReference type="AlphaFoldDB" id="A0A9W7L2M1"/>
<comment type="subcellular location">
    <subcellularLocation>
        <location evidence="1">Cytoplasm</location>
    </subcellularLocation>
</comment>
<dbReference type="Pfam" id="PF01170">
    <property type="entry name" value="UPF0020"/>
    <property type="match status" value="1"/>
</dbReference>
<keyword evidence="3" id="KW-0489">Methyltransferase</keyword>
<evidence type="ECO:0000313" key="9">
    <source>
        <dbReference type="Proteomes" id="UP001165065"/>
    </source>
</evidence>
<evidence type="ECO:0000256" key="1">
    <source>
        <dbReference type="ARBA" id="ARBA00004496"/>
    </source>
</evidence>
<dbReference type="GO" id="GO:0030488">
    <property type="term" value="P:tRNA methylation"/>
    <property type="evidence" value="ECO:0007669"/>
    <property type="project" value="TreeGrafter"/>
</dbReference>
<gene>
    <name evidence="8" type="ORF">TrCOL_g11403</name>
</gene>
<dbReference type="InterPro" id="IPR000241">
    <property type="entry name" value="RlmKL-like_Mtase"/>
</dbReference>
<sequence>MVTVKHAVNSALKKRSDGNIGRQQMEVVADLDDPTTSVVVVVSENSDDRYSDDRYSDDRYSDDRYSDSLNSSSLNSSSSSPSQMSVTIMLNIISSTATNLLRDYRSITHPGSLRSTTASALLVKSGFHLLADAVWEEGLEGVFVDPMCGSGTVLLEAVRLEIGGSWMEGRVRDIGWVPCFGKWVEGEEVWNEVMKGLGRDREGFRIRYVGGDLVGNNVRIMKEAIENAGFQEAGVRGFKGPVEDMVLKERNEGDEVICLTNPPWGGKILKSNGRDIEEAWDGLGVFAKRELKGGEIWIISPKTEMSGRVRMKDSRRVGWKQGDGKVWCRQYLVRGGEKESP</sequence>
<keyword evidence="5" id="KW-0819">tRNA processing</keyword>
<evidence type="ECO:0000256" key="5">
    <source>
        <dbReference type="ARBA" id="ARBA00022694"/>
    </source>
</evidence>
<keyword evidence="2" id="KW-0963">Cytoplasm</keyword>
<dbReference type="Gene3D" id="3.40.50.150">
    <property type="entry name" value="Vaccinia Virus protein VP39"/>
    <property type="match status" value="1"/>
</dbReference>
<proteinExistence type="predicted"/>
<dbReference type="Proteomes" id="UP001165065">
    <property type="component" value="Unassembled WGS sequence"/>
</dbReference>
<name>A0A9W7L2M1_9STRA</name>
<dbReference type="EMBL" id="BRYA01000553">
    <property type="protein sequence ID" value="GMI22719.1"/>
    <property type="molecule type" value="Genomic_DNA"/>
</dbReference>
<organism evidence="8 9">
    <name type="scientific">Triparma columacea</name>
    <dbReference type="NCBI Taxonomy" id="722753"/>
    <lineage>
        <taxon>Eukaryota</taxon>
        <taxon>Sar</taxon>
        <taxon>Stramenopiles</taxon>
        <taxon>Ochrophyta</taxon>
        <taxon>Bolidophyceae</taxon>
        <taxon>Parmales</taxon>
        <taxon>Triparmaceae</taxon>
        <taxon>Triparma</taxon>
    </lineage>
</organism>
<dbReference type="SUPFAM" id="SSF53335">
    <property type="entry name" value="S-adenosyl-L-methionine-dependent methyltransferases"/>
    <property type="match status" value="1"/>
</dbReference>
<dbReference type="PROSITE" id="PS01261">
    <property type="entry name" value="UPF0020"/>
    <property type="match status" value="1"/>
</dbReference>
<dbReference type="InterPro" id="IPR029063">
    <property type="entry name" value="SAM-dependent_MTases_sf"/>
</dbReference>
<feature type="compositionally biased region" description="Low complexity" evidence="6">
    <location>
        <begin position="67"/>
        <end position="80"/>
    </location>
</feature>
<evidence type="ECO:0000259" key="7">
    <source>
        <dbReference type="Pfam" id="PF01170"/>
    </source>
</evidence>
<dbReference type="OrthoDB" id="416496at2759"/>
<dbReference type="GO" id="GO:0005737">
    <property type="term" value="C:cytoplasm"/>
    <property type="evidence" value="ECO:0007669"/>
    <property type="project" value="UniProtKB-SubCell"/>
</dbReference>
<dbReference type="InterPro" id="IPR053943">
    <property type="entry name" value="RlmKL-like_Mtase_CS"/>
</dbReference>
<evidence type="ECO:0000313" key="8">
    <source>
        <dbReference type="EMBL" id="GMI22719.1"/>
    </source>
</evidence>
<keyword evidence="4" id="KW-0808">Transferase</keyword>
<evidence type="ECO:0000256" key="2">
    <source>
        <dbReference type="ARBA" id="ARBA00022490"/>
    </source>
</evidence>
<dbReference type="PANTHER" id="PTHR14911">
    <property type="entry name" value="THUMP DOMAIN-CONTAINING"/>
    <property type="match status" value="1"/>
</dbReference>
<reference evidence="9" key="1">
    <citation type="journal article" date="2023" name="Commun. Biol.">
        <title>Genome analysis of Parmales, the sister group of diatoms, reveals the evolutionary specialization of diatoms from phago-mixotrophs to photoautotrophs.</title>
        <authorList>
            <person name="Ban H."/>
            <person name="Sato S."/>
            <person name="Yoshikawa S."/>
            <person name="Yamada K."/>
            <person name="Nakamura Y."/>
            <person name="Ichinomiya M."/>
            <person name="Sato N."/>
            <person name="Blanc-Mathieu R."/>
            <person name="Endo H."/>
            <person name="Kuwata A."/>
            <person name="Ogata H."/>
        </authorList>
    </citation>
    <scope>NUCLEOTIDE SEQUENCE [LARGE SCALE GENOMIC DNA]</scope>
</reference>